<dbReference type="AlphaFoldDB" id="A0A371HKK6"/>
<dbReference type="EMBL" id="QJKJ01002326">
    <property type="protein sequence ID" value="RDY03335.1"/>
    <property type="molecule type" value="Genomic_DNA"/>
</dbReference>
<dbReference type="OrthoDB" id="1896044at2759"/>
<organism evidence="2 3">
    <name type="scientific">Mucuna pruriens</name>
    <name type="common">Velvet bean</name>
    <name type="synonym">Dolichos pruriens</name>
    <dbReference type="NCBI Taxonomy" id="157652"/>
    <lineage>
        <taxon>Eukaryota</taxon>
        <taxon>Viridiplantae</taxon>
        <taxon>Streptophyta</taxon>
        <taxon>Embryophyta</taxon>
        <taxon>Tracheophyta</taxon>
        <taxon>Spermatophyta</taxon>
        <taxon>Magnoliopsida</taxon>
        <taxon>eudicotyledons</taxon>
        <taxon>Gunneridae</taxon>
        <taxon>Pentapetalae</taxon>
        <taxon>rosids</taxon>
        <taxon>fabids</taxon>
        <taxon>Fabales</taxon>
        <taxon>Fabaceae</taxon>
        <taxon>Papilionoideae</taxon>
        <taxon>50 kb inversion clade</taxon>
        <taxon>NPAAA clade</taxon>
        <taxon>indigoferoid/millettioid clade</taxon>
        <taxon>Phaseoleae</taxon>
        <taxon>Mucuna</taxon>
    </lineage>
</organism>
<accession>A0A371HKK6</accession>
<dbReference type="Proteomes" id="UP000257109">
    <property type="component" value="Unassembled WGS sequence"/>
</dbReference>
<evidence type="ECO:0000313" key="2">
    <source>
        <dbReference type="EMBL" id="RDY03335.1"/>
    </source>
</evidence>
<keyword evidence="1" id="KW-0472">Membrane</keyword>
<dbReference type="PANTHER" id="PTHR31170:SF25">
    <property type="entry name" value="BNAA09G04570D PROTEIN"/>
    <property type="match status" value="1"/>
</dbReference>
<sequence length="498" mass="57607">MLPRLKNAKLEKCSHCMVVKQTRVSFKKHPPQRKSKLVELVYSDVCDPLKVNYRVNQMEGRESSGSWSEQQFLQTKLRNKLENVKPPEMYGFRRQCIYRVPQSLRETNPKAYTPRIVCIGPLHRAGGVGKEDNIFESMEDLKLQYLKGFLNRTPLPIGDFVLTLQILEERIQSCYAEPIKYSSEDFLEMILIDACFIIELFLRCHKCLDWSEKDPLLQKSWMLSEIYHDLILLENQLPFFVLEELYNLIGMNQEFPLLEISSNYLEVGSYETKSPIECPKHLTDLLRTSIISSSQFHFGKPGERYKIKHLYSASQLLEAGLKFQFSPNKNILDLTYSSDQGLLTMPILFIDDDTEIKFRNIVAFEQCHFLHTSIILEYLSIIDYLINTEKDVNILVDNKIIVNNLGDANAVATMVNSLRLNVIMPTLSSKEFSDLCNSLNKFSEKPLNKYKAIFIRDYFNTPWKIASTIAAIVLLLLTLIQTICSIISLFQGKKLCYL</sequence>
<proteinExistence type="predicted"/>
<comment type="caution">
    <text evidence="2">The sequence shown here is derived from an EMBL/GenBank/DDBJ whole genome shotgun (WGS) entry which is preliminary data.</text>
</comment>
<keyword evidence="1" id="KW-1133">Transmembrane helix</keyword>
<reference evidence="2" key="1">
    <citation type="submission" date="2018-05" db="EMBL/GenBank/DDBJ databases">
        <title>Draft genome of Mucuna pruriens seed.</title>
        <authorList>
            <person name="Nnadi N.E."/>
            <person name="Vos R."/>
            <person name="Hasami M.H."/>
            <person name="Devisetty U.K."/>
            <person name="Aguiy J.C."/>
        </authorList>
    </citation>
    <scope>NUCLEOTIDE SEQUENCE [LARGE SCALE GENOMIC DNA]</scope>
    <source>
        <strain evidence="2">JCA_2017</strain>
    </source>
</reference>
<feature type="transmembrane region" description="Helical" evidence="1">
    <location>
        <begin position="469"/>
        <end position="490"/>
    </location>
</feature>
<dbReference type="PANTHER" id="PTHR31170">
    <property type="entry name" value="BNAC04G53230D PROTEIN"/>
    <property type="match status" value="1"/>
</dbReference>
<name>A0A371HKK6_MUCPR</name>
<evidence type="ECO:0000256" key="1">
    <source>
        <dbReference type="SAM" id="Phobius"/>
    </source>
</evidence>
<gene>
    <name evidence="2" type="ORF">CR513_13093</name>
</gene>
<keyword evidence="1" id="KW-0812">Transmembrane</keyword>
<feature type="non-terminal residue" evidence="2">
    <location>
        <position position="1"/>
    </location>
</feature>
<protein>
    <submittedName>
        <fullName evidence="2">UPF0481 protein</fullName>
    </submittedName>
</protein>
<dbReference type="STRING" id="157652.A0A371HKK6"/>
<evidence type="ECO:0000313" key="3">
    <source>
        <dbReference type="Proteomes" id="UP000257109"/>
    </source>
</evidence>
<keyword evidence="3" id="KW-1185">Reference proteome</keyword>
<dbReference type="Pfam" id="PF03140">
    <property type="entry name" value="DUF247"/>
    <property type="match status" value="1"/>
</dbReference>
<dbReference type="InterPro" id="IPR004158">
    <property type="entry name" value="DUF247_pln"/>
</dbReference>